<evidence type="ECO:0000256" key="3">
    <source>
        <dbReference type="ARBA" id="ARBA00022692"/>
    </source>
</evidence>
<name>A0A075LTM1_9EURY</name>
<feature type="transmembrane region" description="Helical" evidence="6">
    <location>
        <begin position="49"/>
        <end position="67"/>
    </location>
</feature>
<feature type="transmembrane region" description="Helical" evidence="6">
    <location>
        <begin position="529"/>
        <end position="550"/>
    </location>
</feature>
<dbReference type="eggNOG" id="arCOG01809">
    <property type="taxonomic scope" value="Archaea"/>
</dbReference>
<evidence type="ECO:0000256" key="4">
    <source>
        <dbReference type="ARBA" id="ARBA00022989"/>
    </source>
</evidence>
<protein>
    <recommendedName>
        <fullName evidence="7">Type II secretion system protein GspF domain-containing protein</fullName>
    </recommendedName>
</protein>
<dbReference type="InterPro" id="IPR056569">
    <property type="entry name" value="ArlJ-like"/>
</dbReference>
<feature type="transmembrane region" description="Helical" evidence="6">
    <location>
        <begin position="228"/>
        <end position="248"/>
    </location>
</feature>
<dbReference type="AlphaFoldDB" id="A0A075LTM1"/>
<accession>A0A075LTM1</accession>
<dbReference type="GeneID" id="24842021"/>
<gene>
    <name evidence="8" type="ORF">PAP_04480</name>
</gene>
<sequence>MKNGASIFVKADLNMKDYLRRIVVPNVALSIVLFISISFLIRVYNFSRLVKLAVYIVAILPVVYAALYPTAKASSKSVQTNSRIPYFATYFAVLSTSDVGREDLVLNIASEKSLEPIASDMRKIYLLIAKFNTSFPKALRFLSKRTPSKVFSDFLERLAYSLDSGVDLKEYLLREQKTVMDDYETFYEGALYDLDVFKEIYSSVIIGVVFLVTFIIIGPLITGQSVEILIIFSLIVVLAIEIGILVVIKHRMPEDRIWTQNAMTYERKQKMIRSILISIVGILIVSVLYVLILKPRFNIPIYLSLALIVTPLAYFGRMLDKEESRILIKDENFPAFIRSLSTSLASSGGSLVLVLKYLSSHDFGSLTKDIKNLYNRMALRVSDMGAWRHFNADTGSWLISMFSEIFRKSIRLGAEPEYVGLVISRNFERLIRLRRRRTQSVSSFKGVIFGITAAFAFSLMTALQIVEYINNIFSNVQVQGEFLTSILFLPSEQSLVLTSYVIILIITIHSLMSSIAIKFADGGHIGISVYYFVVLMWISAISMFLGEHIISKMIRTGSMVLPIMEVMT</sequence>
<dbReference type="PANTHER" id="PTHR35402">
    <property type="entry name" value="INTEGRAL MEMBRANE PROTEIN-RELATED"/>
    <property type="match status" value="1"/>
</dbReference>
<keyword evidence="3 6" id="KW-0812">Transmembrane</keyword>
<evidence type="ECO:0000256" key="2">
    <source>
        <dbReference type="ARBA" id="ARBA00022475"/>
    </source>
</evidence>
<evidence type="ECO:0000256" key="5">
    <source>
        <dbReference type="ARBA" id="ARBA00023136"/>
    </source>
</evidence>
<feature type="transmembrane region" description="Helical" evidence="6">
    <location>
        <begin position="275"/>
        <end position="293"/>
    </location>
</feature>
<keyword evidence="4 6" id="KW-1133">Transmembrane helix</keyword>
<feature type="transmembrane region" description="Helical" evidence="6">
    <location>
        <begin position="497"/>
        <end position="517"/>
    </location>
</feature>
<reference evidence="8 9" key="2">
    <citation type="journal article" date="2015" name="Genome Announc.">
        <title>Complete Genome Sequence of Hyperthermophilic Piezophilic Archaeon Palaeococcus pacificus DY20341T, Isolated from Deep-Sea Hydrothermal Sediments.</title>
        <authorList>
            <person name="Zeng X."/>
            <person name="Jebbar M."/>
            <person name="Shao Z."/>
        </authorList>
    </citation>
    <scope>NUCLEOTIDE SEQUENCE [LARGE SCALE GENOMIC DNA]</scope>
    <source>
        <strain evidence="8 9">DY20341</strain>
    </source>
</reference>
<keyword evidence="2" id="KW-1003">Cell membrane</keyword>
<feature type="domain" description="Type II secretion system protein GspF" evidence="7">
    <location>
        <begin position="87"/>
        <end position="215"/>
    </location>
</feature>
<dbReference type="STRING" id="1343739.PAP_04480"/>
<feature type="transmembrane region" description="Helical" evidence="6">
    <location>
        <begin position="21"/>
        <end position="43"/>
    </location>
</feature>
<evidence type="ECO:0000313" key="9">
    <source>
        <dbReference type="Proteomes" id="UP000027981"/>
    </source>
</evidence>
<evidence type="ECO:0000259" key="7">
    <source>
        <dbReference type="Pfam" id="PF00482"/>
    </source>
</evidence>
<reference evidence="9" key="1">
    <citation type="submission" date="2013-06" db="EMBL/GenBank/DDBJ databases">
        <title>Complete Genome Sequence of Hyperthermophilic Palaeococcus pacificus DY20341T, Isolated from a Deep-Sea Hydrothermal Sediments.</title>
        <authorList>
            <person name="Zeng X."/>
            <person name="Shao Z."/>
        </authorList>
    </citation>
    <scope>NUCLEOTIDE SEQUENCE [LARGE SCALE GENOMIC DNA]</scope>
    <source>
        <strain evidence="9">DY20341</strain>
    </source>
</reference>
<comment type="subcellular location">
    <subcellularLocation>
        <location evidence="1">Cell membrane</location>
        <topology evidence="1">Multi-pass membrane protein</topology>
    </subcellularLocation>
</comment>
<dbReference type="HOGENOM" id="CLU_479528_0_0_2"/>
<feature type="transmembrane region" description="Helical" evidence="6">
    <location>
        <begin position="200"/>
        <end position="222"/>
    </location>
</feature>
<organism evidence="8 9">
    <name type="scientific">Palaeococcus pacificus DY20341</name>
    <dbReference type="NCBI Taxonomy" id="1343739"/>
    <lineage>
        <taxon>Archaea</taxon>
        <taxon>Methanobacteriati</taxon>
        <taxon>Methanobacteriota</taxon>
        <taxon>Thermococci</taxon>
        <taxon>Thermococcales</taxon>
        <taxon>Thermococcaceae</taxon>
        <taxon>Palaeococcus</taxon>
    </lineage>
</organism>
<proteinExistence type="predicted"/>
<evidence type="ECO:0000256" key="1">
    <source>
        <dbReference type="ARBA" id="ARBA00004651"/>
    </source>
</evidence>
<dbReference type="Proteomes" id="UP000027981">
    <property type="component" value="Chromosome"/>
</dbReference>
<dbReference type="Pfam" id="PF00482">
    <property type="entry name" value="T2SSF"/>
    <property type="match status" value="1"/>
</dbReference>
<evidence type="ECO:0000313" key="8">
    <source>
        <dbReference type="EMBL" id="AIF69307.1"/>
    </source>
</evidence>
<dbReference type="KEGG" id="ppac:PAP_04480"/>
<dbReference type="InterPro" id="IPR018076">
    <property type="entry name" value="T2SS_GspF_dom"/>
</dbReference>
<keyword evidence="9" id="KW-1185">Reference proteome</keyword>
<feature type="transmembrane region" description="Helical" evidence="6">
    <location>
        <begin position="444"/>
        <end position="466"/>
    </location>
</feature>
<keyword evidence="5 6" id="KW-0472">Membrane</keyword>
<evidence type="ECO:0000256" key="6">
    <source>
        <dbReference type="SAM" id="Phobius"/>
    </source>
</evidence>
<dbReference type="GO" id="GO:0005886">
    <property type="term" value="C:plasma membrane"/>
    <property type="evidence" value="ECO:0007669"/>
    <property type="project" value="UniProtKB-SubCell"/>
</dbReference>
<dbReference type="RefSeq" id="WP_330217316.1">
    <property type="nucleotide sequence ID" value="NZ_CP006019.1"/>
</dbReference>
<feature type="transmembrane region" description="Helical" evidence="6">
    <location>
        <begin position="299"/>
        <end position="319"/>
    </location>
</feature>
<dbReference type="EMBL" id="CP006019">
    <property type="protein sequence ID" value="AIF69307.1"/>
    <property type="molecule type" value="Genomic_DNA"/>
</dbReference>
<dbReference type="PANTHER" id="PTHR35402:SF2">
    <property type="entry name" value="FLAGELLA ACCESSORY PROTEIN J"/>
    <property type="match status" value="1"/>
</dbReference>
<dbReference type="NCBIfam" id="NF004704">
    <property type="entry name" value="PRK06041.1-2"/>
    <property type="match status" value="1"/>
</dbReference>